<evidence type="ECO:0000313" key="2">
    <source>
        <dbReference type="EMBL" id="KAG2224935.1"/>
    </source>
</evidence>
<gene>
    <name evidence="2" type="ORF">INT45_010884</name>
</gene>
<accession>A0A8H7S8S4</accession>
<dbReference type="OrthoDB" id="2098303at2759"/>
<organism evidence="2 3">
    <name type="scientific">Circinella minor</name>
    <dbReference type="NCBI Taxonomy" id="1195481"/>
    <lineage>
        <taxon>Eukaryota</taxon>
        <taxon>Fungi</taxon>
        <taxon>Fungi incertae sedis</taxon>
        <taxon>Mucoromycota</taxon>
        <taxon>Mucoromycotina</taxon>
        <taxon>Mucoromycetes</taxon>
        <taxon>Mucorales</taxon>
        <taxon>Lichtheimiaceae</taxon>
        <taxon>Circinella</taxon>
    </lineage>
</organism>
<feature type="region of interest" description="Disordered" evidence="1">
    <location>
        <begin position="47"/>
        <end position="67"/>
    </location>
</feature>
<protein>
    <submittedName>
        <fullName evidence="2">Uncharacterized protein</fullName>
    </submittedName>
</protein>
<reference evidence="2 3" key="1">
    <citation type="submission" date="2020-12" db="EMBL/GenBank/DDBJ databases">
        <title>Metabolic potential, ecology and presence of endohyphal bacteria is reflected in genomic diversity of Mucoromycotina.</title>
        <authorList>
            <person name="Muszewska A."/>
            <person name="Okrasinska A."/>
            <person name="Steczkiewicz K."/>
            <person name="Drgas O."/>
            <person name="Orlowska M."/>
            <person name="Perlinska-Lenart U."/>
            <person name="Aleksandrzak-Piekarczyk T."/>
            <person name="Szatraj K."/>
            <person name="Zielenkiewicz U."/>
            <person name="Pilsyk S."/>
            <person name="Malc E."/>
            <person name="Mieczkowski P."/>
            <person name="Kruszewska J.S."/>
            <person name="Biernat P."/>
            <person name="Pawlowska J."/>
        </authorList>
    </citation>
    <scope>NUCLEOTIDE SEQUENCE [LARGE SCALE GENOMIC DNA]</scope>
    <source>
        <strain evidence="2 3">CBS 142.35</strain>
    </source>
</reference>
<dbReference type="Proteomes" id="UP000646827">
    <property type="component" value="Unassembled WGS sequence"/>
</dbReference>
<keyword evidence="3" id="KW-1185">Reference proteome</keyword>
<dbReference type="AlphaFoldDB" id="A0A8H7S8S4"/>
<evidence type="ECO:0000313" key="3">
    <source>
        <dbReference type="Proteomes" id="UP000646827"/>
    </source>
</evidence>
<name>A0A8H7S8S4_9FUNG</name>
<proteinExistence type="predicted"/>
<sequence length="94" mass="11062">MRKDLEQIHQQIMAIAKESDQVAQSKFTEDDVRKLQEKLKDIDREYKEGIIDDRSPTSTNWQDDPYEHNGQGVVADELSRVHNQLYMMLTIIDK</sequence>
<comment type="caution">
    <text evidence="2">The sequence shown here is derived from an EMBL/GenBank/DDBJ whole genome shotgun (WGS) entry which is preliminary data.</text>
</comment>
<dbReference type="EMBL" id="JAEPRB010000035">
    <property type="protein sequence ID" value="KAG2224935.1"/>
    <property type="molecule type" value="Genomic_DNA"/>
</dbReference>
<evidence type="ECO:0000256" key="1">
    <source>
        <dbReference type="SAM" id="MobiDB-lite"/>
    </source>
</evidence>